<proteinExistence type="predicted"/>
<accession>A0ABS1WZM1</accession>
<sequence>MLQMSVRGDYATFNFNAISSSSSSDPLRRWLEGRWALLFSHPGDFAAAGFEADRWLVYVRDAFASLPVRPIGIGGGDGAGWISQTGGRLVPHDVAEDFLPAEVRETSEHFVTILDSTLRARRTLLYTPGIDVPCAIELAHTAAHQRTRGGSPSVRRILQGV</sequence>
<dbReference type="Proteomes" id="UP000661077">
    <property type="component" value="Unassembled WGS sequence"/>
</dbReference>
<dbReference type="EMBL" id="JAEVLS010000003">
    <property type="protein sequence ID" value="MBM0106434.1"/>
    <property type="molecule type" value="Genomic_DNA"/>
</dbReference>
<organism evidence="1 2">
    <name type="scientific">Steroidobacter gossypii</name>
    <dbReference type="NCBI Taxonomy" id="2805490"/>
    <lineage>
        <taxon>Bacteria</taxon>
        <taxon>Pseudomonadati</taxon>
        <taxon>Pseudomonadota</taxon>
        <taxon>Gammaproteobacteria</taxon>
        <taxon>Steroidobacterales</taxon>
        <taxon>Steroidobacteraceae</taxon>
        <taxon>Steroidobacter</taxon>
    </lineage>
</organism>
<dbReference type="RefSeq" id="WP_203168537.1">
    <property type="nucleotide sequence ID" value="NZ_JAEVLS010000003.1"/>
</dbReference>
<reference evidence="1 2" key="1">
    <citation type="journal article" date="2021" name="Int. J. Syst. Evol. Microbiol.">
        <title>Steroidobacter gossypii sp. nov., isolated from soil of cotton cropping field.</title>
        <authorList>
            <person name="Huang R."/>
            <person name="Yang S."/>
            <person name="Zhen C."/>
            <person name="Liu W."/>
        </authorList>
    </citation>
    <scope>NUCLEOTIDE SEQUENCE [LARGE SCALE GENOMIC DNA]</scope>
    <source>
        <strain evidence="1 2">S1-65</strain>
    </source>
</reference>
<protein>
    <submittedName>
        <fullName evidence="1">Uncharacterized protein</fullName>
    </submittedName>
</protein>
<keyword evidence="2" id="KW-1185">Reference proteome</keyword>
<evidence type="ECO:0000313" key="1">
    <source>
        <dbReference type="EMBL" id="MBM0106434.1"/>
    </source>
</evidence>
<comment type="caution">
    <text evidence="1">The sequence shown here is derived from an EMBL/GenBank/DDBJ whole genome shotgun (WGS) entry which is preliminary data.</text>
</comment>
<evidence type="ECO:0000313" key="2">
    <source>
        <dbReference type="Proteomes" id="UP000661077"/>
    </source>
</evidence>
<name>A0ABS1WZM1_9GAMM</name>
<gene>
    <name evidence="1" type="ORF">JM946_17015</name>
</gene>